<sequence>MDQKMSTSNVTEGSSNKERLVCIVCGSVVLLAGAGQWSNRSEMLPPCRQQWNLDTQKEAVTGFWLVKDIYDFENVGLTKSDEGVKYLECADCEYGPIGFLDAESKLHYISFAVFIDHNGWKKDMPQMLSSTVEEPLDLVKLSLDERDYVKMRSDREDLDRRWSYNPLRASVDRKASSRRRLRVGPGERPDFLSNIKESDQDVE</sequence>
<keyword evidence="5" id="KW-0812">Transmembrane</keyword>
<keyword evidence="7" id="KW-1185">Reference proteome</keyword>
<dbReference type="PANTHER" id="PTHR13276">
    <property type="entry name" value="GUANINE NUCLEOTIDE EXCHANGE FACTOR MSS4"/>
    <property type="match status" value="1"/>
</dbReference>
<feature type="transmembrane region" description="Helical" evidence="5">
    <location>
        <begin position="20"/>
        <end position="38"/>
    </location>
</feature>
<reference evidence="6" key="1">
    <citation type="submission" date="2021-06" db="EMBL/GenBank/DDBJ databases">
        <title>Parelaphostrongylus tenuis whole genome reference sequence.</title>
        <authorList>
            <person name="Garwood T.J."/>
            <person name="Larsen P.A."/>
            <person name="Fountain-Jones N.M."/>
            <person name="Garbe J.R."/>
            <person name="Macchietto M.G."/>
            <person name="Kania S.A."/>
            <person name="Gerhold R.W."/>
            <person name="Richards J.E."/>
            <person name="Wolf T.M."/>
        </authorList>
    </citation>
    <scope>NUCLEOTIDE SEQUENCE</scope>
    <source>
        <strain evidence="6">MNPRO001-30</strain>
        <tissue evidence="6">Meninges</tissue>
    </source>
</reference>
<keyword evidence="5" id="KW-0472">Membrane</keyword>
<evidence type="ECO:0000256" key="4">
    <source>
        <dbReference type="SAM" id="MobiDB-lite"/>
    </source>
</evidence>
<dbReference type="SUPFAM" id="SSF51316">
    <property type="entry name" value="Mss4-like"/>
    <property type="match status" value="1"/>
</dbReference>
<keyword evidence="3" id="KW-0653">Protein transport</keyword>
<dbReference type="InterPro" id="IPR007515">
    <property type="entry name" value="Mss4"/>
</dbReference>
<dbReference type="AlphaFoldDB" id="A0AAD5QY13"/>
<gene>
    <name evidence="6" type="ORF">KIN20_026428</name>
</gene>
<feature type="region of interest" description="Disordered" evidence="4">
    <location>
        <begin position="178"/>
        <end position="203"/>
    </location>
</feature>
<keyword evidence="5" id="KW-1133">Transmembrane helix</keyword>
<comment type="caution">
    <text evidence="6">The sequence shown here is derived from an EMBL/GenBank/DDBJ whole genome shotgun (WGS) entry which is preliminary data.</text>
</comment>
<dbReference type="Proteomes" id="UP001196413">
    <property type="component" value="Unassembled WGS sequence"/>
</dbReference>
<keyword evidence="2" id="KW-0344">Guanine-nucleotide releasing factor</keyword>
<evidence type="ECO:0000313" key="7">
    <source>
        <dbReference type="Proteomes" id="UP001196413"/>
    </source>
</evidence>
<dbReference type="PANTHER" id="PTHR13276:SF0">
    <property type="entry name" value="GUANINE NUCLEOTIDE EXCHANGE FACTOR MSS4"/>
    <property type="match status" value="1"/>
</dbReference>
<organism evidence="6 7">
    <name type="scientific">Parelaphostrongylus tenuis</name>
    <name type="common">Meningeal worm</name>
    <dbReference type="NCBI Taxonomy" id="148309"/>
    <lineage>
        <taxon>Eukaryota</taxon>
        <taxon>Metazoa</taxon>
        <taxon>Ecdysozoa</taxon>
        <taxon>Nematoda</taxon>
        <taxon>Chromadorea</taxon>
        <taxon>Rhabditida</taxon>
        <taxon>Rhabditina</taxon>
        <taxon>Rhabditomorpha</taxon>
        <taxon>Strongyloidea</taxon>
        <taxon>Metastrongylidae</taxon>
        <taxon>Parelaphostrongylus</taxon>
    </lineage>
</organism>
<evidence type="ECO:0000256" key="2">
    <source>
        <dbReference type="ARBA" id="ARBA00022658"/>
    </source>
</evidence>
<name>A0AAD5QY13_PARTN</name>
<dbReference type="EMBL" id="JAHQIW010005410">
    <property type="protein sequence ID" value="KAJ1365941.1"/>
    <property type="molecule type" value="Genomic_DNA"/>
</dbReference>
<dbReference type="InterPro" id="IPR011057">
    <property type="entry name" value="Mss4-like_sf"/>
</dbReference>
<evidence type="ECO:0000256" key="1">
    <source>
        <dbReference type="ARBA" id="ARBA00022448"/>
    </source>
</evidence>
<proteinExistence type="predicted"/>
<dbReference type="GO" id="GO:0008270">
    <property type="term" value="F:zinc ion binding"/>
    <property type="evidence" value="ECO:0007669"/>
    <property type="project" value="TreeGrafter"/>
</dbReference>
<dbReference type="Gene3D" id="2.170.150.10">
    <property type="entry name" value="Metal Binding Protein, Guanine Nucleotide Exchange Factor, Chain A"/>
    <property type="match status" value="1"/>
</dbReference>
<feature type="compositionally biased region" description="Basic and acidic residues" evidence="4">
    <location>
        <begin position="185"/>
        <end position="203"/>
    </location>
</feature>
<evidence type="ECO:0000256" key="3">
    <source>
        <dbReference type="ARBA" id="ARBA00022927"/>
    </source>
</evidence>
<dbReference type="PROSITE" id="PS51796">
    <property type="entry name" value="MSS4"/>
    <property type="match status" value="1"/>
</dbReference>
<dbReference type="GO" id="GO:0006892">
    <property type="term" value="P:post-Golgi vesicle-mediated transport"/>
    <property type="evidence" value="ECO:0007669"/>
    <property type="project" value="TreeGrafter"/>
</dbReference>
<dbReference type="GO" id="GO:0007264">
    <property type="term" value="P:small GTPase-mediated signal transduction"/>
    <property type="evidence" value="ECO:0007669"/>
    <property type="project" value="InterPro"/>
</dbReference>
<dbReference type="GO" id="GO:0005829">
    <property type="term" value="C:cytosol"/>
    <property type="evidence" value="ECO:0007669"/>
    <property type="project" value="TreeGrafter"/>
</dbReference>
<dbReference type="InterPro" id="IPR011323">
    <property type="entry name" value="Mss4/transl-control_tumour"/>
</dbReference>
<dbReference type="GO" id="GO:0015031">
    <property type="term" value="P:protein transport"/>
    <property type="evidence" value="ECO:0007669"/>
    <property type="project" value="UniProtKB-KW"/>
</dbReference>
<keyword evidence="1" id="KW-0813">Transport</keyword>
<evidence type="ECO:0000256" key="5">
    <source>
        <dbReference type="SAM" id="Phobius"/>
    </source>
</evidence>
<dbReference type="Pfam" id="PF04421">
    <property type="entry name" value="Mss4"/>
    <property type="match status" value="1"/>
</dbReference>
<accession>A0AAD5QY13</accession>
<evidence type="ECO:0000313" key="6">
    <source>
        <dbReference type="EMBL" id="KAJ1365941.1"/>
    </source>
</evidence>
<dbReference type="GO" id="GO:0016020">
    <property type="term" value="C:membrane"/>
    <property type="evidence" value="ECO:0007669"/>
    <property type="project" value="TreeGrafter"/>
</dbReference>
<dbReference type="GO" id="GO:0005085">
    <property type="term" value="F:guanyl-nucleotide exchange factor activity"/>
    <property type="evidence" value="ECO:0007669"/>
    <property type="project" value="UniProtKB-KW"/>
</dbReference>
<protein>
    <submittedName>
        <fullName evidence="6">Uncharacterized protein</fullName>
    </submittedName>
</protein>